<dbReference type="Proteomes" id="UP000237271">
    <property type="component" value="Unassembled WGS sequence"/>
</dbReference>
<dbReference type="AlphaFoldDB" id="A0A2P4YCV1"/>
<comment type="caution">
    <text evidence="1">The sequence shown here is derived from an EMBL/GenBank/DDBJ whole genome shotgun (WGS) entry which is preliminary data.</text>
</comment>
<dbReference type="EMBL" id="NCKW01003722">
    <property type="protein sequence ID" value="POM75628.1"/>
    <property type="molecule type" value="Genomic_DNA"/>
</dbReference>
<dbReference type="OrthoDB" id="129647at2759"/>
<reference evidence="1 2" key="1">
    <citation type="journal article" date="2017" name="Genome Biol. Evol.">
        <title>Phytophthora megakarya and P. palmivora, closely related causal agents of cacao black pod rot, underwent increases in genome sizes and gene numbers by different mechanisms.</title>
        <authorList>
            <person name="Ali S.S."/>
            <person name="Shao J."/>
            <person name="Lary D.J."/>
            <person name="Kronmiller B."/>
            <person name="Shen D."/>
            <person name="Strem M.D."/>
            <person name="Amoako-Attah I."/>
            <person name="Akrofi A.Y."/>
            <person name="Begoude B.A."/>
            <person name="Ten Hoopen G.M."/>
            <person name="Coulibaly K."/>
            <person name="Kebe B.I."/>
            <person name="Melnick R.L."/>
            <person name="Guiltinan M.J."/>
            <person name="Tyler B.M."/>
            <person name="Meinhardt L.W."/>
            <person name="Bailey B.A."/>
        </authorList>
    </citation>
    <scope>NUCLEOTIDE SEQUENCE [LARGE SCALE GENOMIC DNA]</scope>
    <source>
        <strain evidence="2">sbr112.9</strain>
    </source>
</reference>
<name>A0A2P4YCV1_9STRA</name>
<protein>
    <submittedName>
        <fullName evidence="1">Uncharacterized protein</fullName>
    </submittedName>
</protein>
<evidence type="ECO:0000313" key="1">
    <source>
        <dbReference type="EMBL" id="POM75628.1"/>
    </source>
</evidence>
<proteinExistence type="predicted"/>
<sequence>MRIDERWMNPHRELIKVRQFCYERFGDTSVGGAVKRTRTQAQRYTEAIRATHLIASELADIEDNDEFESMLEFVMQQ</sequence>
<accession>A0A2P4YCV1</accession>
<organism evidence="1 2">
    <name type="scientific">Phytophthora palmivora</name>
    <dbReference type="NCBI Taxonomy" id="4796"/>
    <lineage>
        <taxon>Eukaryota</taxon>
        <taxon>Sar</taxon>
        <taxon>Stramenopiles</taxon>
        <taxon>Oomycota</taxon>
        <taxon>Peronosporomycetes</taxon>
        <taxon>Peronosporales</taxon>
        <taxon>Peronosporaceae</taxon>
        <taxon>Phytophthora</taxon>
    </lineage>
</organism>
<evidence type="ECO:0000313" key="2">
    <source>
        <dbReference type="Proteomes" id="UP000237271"/>
    </source>
</evidence>
<gene>
    <name evidence="1" type="ORF">PHPALM_7244</name>
</gene>
<keyword evidence="2" id="KW-1185">Reference proteome</keyword>